<dbReference type="EMBL" id="JAHQZT010000024">
    <property type="protein sequence ID" value="MBV0934448.1"/>
    <property type="molecule type" value="Genomic_DNA"/>
</dbReference>
<comment type="caution">
    <text evidence="10">The sequence shown here is derived from an EMBL/GenBank/DDBJ whole genome shotgun (WGS) entry which is preliminary data.</text>
</comment>
<comment type="similarity">
    <text evidence="8">Belongs to the CRISPR-associated exonuclease Cas4 family.</text>
</comment>
<reference evidence="10 11" key="1">
    <citation type="submission" date="2021-06" db="EMBL/GenBank/DDBJ databases">
        <title>Bacterium isolated from marine sediment.</title>
        <authorList>
            <person name="Zhu K.-L."/>
            <person name="Du Z.-J."/>
            <person name="Liang Q.-Y."/>
        </authorList>
    </citation>
    <scope>NUCLEOTIDE SEQUENCE [LARGE SCALE GENOMIC DNA]</scope>
    <source>
        <strain evidence="10 11">A346</strain>
    </source>
</reference>
<evidence type="ECO:0000313" key="10">
    <source>
        <dbReference type="EMBL" id="MBV0934448.1"/>
    </source>
</evidence>
<proteinExistence type="inferred from homology"/>
<dbReference type="PANTHER" id="PTHR36531:SF6">
    <property type="entry name" value="DNA REPLICATION ATP-DEPENDENT HELICASE_NUCLEASE DNA2"/>
    <property type="match status" value="1"/>
</dbReference>
<evidence type="ECO:0000256" key="8">
    <source>
        <dbReference type="RuleBase" id="RU365022"/>
    </source>
</evidence>
<evidence type="ECO:0000256" key="5">
    <source>
        <dbReference type="ARBA" id="ARBA00022839"/>
    </source>
</evidence>
<sequence>MDDTLNISAIQHYAYCPRQFALIHVEQVWDDNRFTAEGLLLHRRVDGGEPEQRGHVRYERTVLLKSERLGLIGKMDLLEIDTSDGYRLIPVEYKRGRSKTQDWDRLQLCAQALCLEEMRHVDIEEGAIWYWETRRREEVRFDTALRARTEAIIVNARNLIRNGTTPPPTEERKRCRACSLYELCQPDALRQDHSAAYIRDLFQP</sequence>
<comment type="cofactor">
    <cofactor evidence="8">
        <name>iron-sulfur cluster</name>
        <dbReference type="ChEBI" id="CHEBI:30408"/>
    </cofactor>
</comment>
<evidence type="ECO:0000256" key="3">
    <source>
        <dbReference type="ARBA" id="ARBA00022723"/>
    </source>
</evidence>
<dbReference type="PANTHER" id="PTHR36531">
    <property type="entry name" value="CRISPR-ASSOCIATED EXONUCLEASE CAS4"/>
    <property type="match status" value="1"/>
</dbReference>
<protein>
    <recommendedName>
        <fullName evidence="8">CRISPR-associated exonuclease Cas4</fullName>
        <ecNumber evidence="8">3.1.12.1</ecNumber>
    </recommendedName>
</protein>
<dbReference type="Proteomes" id="UP000755551">
    <property type="component" value="Unassembled WGS sequence"/>
</dbReference>
<evidence type="ECO:0000256" key="6">
    <source>
        <dbReference type="ARBA" id="ARBA00023004"/>
    </source>
</evidence>
<dbReference type="InterPro" id="IPR022765">
    <property type="entry name" value="Dna2/Cas4_DUF83"/>
</dbReference>
<organism evidence="10 11">
    <name type="scientific">Marinobacterium weihaiense</name>
    <dbReference type="NCBI Taxonomy" id="2851016"/>
    <lineage>
        <taxon>Bacteria</taxon>
        <taxon>Pseudomonadati</taxon>
        <taxon>Pseudomonadota</taxon>
        <taxon>Gammaproteobacteria</taxon>
        <taxon>Oceanospirillales</taxon>
        <taxon>Oceanospirillaceae</taxon>
        <taxon>Marinobacterium</taxon>
    </lineage>
</organism>
<evidence type="ECO:0000256" key="4">
    <source>
        <dbReference type="ARBA" id="ARBA00022801"/>
    </source>
</evidence>
<evidence type="ECO:0000259" key="9">
    <source>
        <dbReference type="Pfam" id="PF01930"/>
    </source>
</evidence>
<dbReference type="RefSeq" id="WP_217335857.1">
    <property type="nucleotide sequence ID" value="NZ_JAHQZT010000024.1"/>
</dbReference>
<feature type="domain" description="DUF83" evidence="9">
    <location>
        <begin position="7"/>
        <end position="185"/>
    </location>
</feature>
<gene>
    <name evidence="10" type="primary">cas4</name>
    <name evidence="10" type="ORF">KTN04_13995</name>
</gene>
<comment type="cofactor">
    <cofactor evidence="1">
        <name>[4Fe-4S] cluster</name>
        <dbReference type="ChEBI" id="CHEBI:49883"/>
    </cofactor>
</comment>
<dbReference type="InterPro" id="IPR051827">
    <property type="entry name" value="Cas4_exonuclease"/>
</dbReference>
<keyword evidence="4 8" id="KW-0378">Hydrolase</keyword>
<keyword evidence="7 8" id="KW-0411">Iron-sulfur</keyword>
<keyword evidence="11" id="KW-1185">Reference proteome</keyword>
<evidence type="ECO:0000256" key="2">
    <source>
        <dbReference type="ARBA" id="ARBA00022722"/>
    </source>
</evidence>
<comment type="cofactor">
    <cofactor evidence="8">
        <name>Mg(2+)</name>
        <dbReference type="ChEBI" id="CHEBI:18420"/>
    </cofactor>
    <cofactor evidence="8">
        <name>Mn(2+)</name>
        <dbReference type="ChEBI" id="CHEBI:29035"/>
    </cofactor>
    <text evidence="8">Mg(2+) or Mn(2+) required for ssDNA cleavage activity.</text>
</comment>
<evidence type="ECO:0000256" key="1">
    <source>
        <dbReference type="ARBA" id="ARBA00001966"/>
    </source>
</evidence>
<dbReference type="Pfam" id="PF01930">
    <property type="entry name" value="Cas_Cas4"/>
    <property type="match status" value="1"/>
</dbReference>
<name>A0ABS6MDU3_9GAMM</name>
<accession>A0ABS6MDU3</accession>
<keyword evidence="6 8" id="KW-0408">Iron</keyword>
<dbReference type="EC" id="3.1.12.1" evidence="8"/>
<dbReference type="CDD" id="cd09637">
    <property type="entry name" value="Cas4_I-A_I-B_I-C_I-D_II-B"/>
    <property type="match status" value="1"/>
</dbReference>
<keyword evidence="5 8" id="KW-0269">Exonuclease</keyword>
<evidence type="ECO:0000313" key="11">
    <source>
        <dbReference type="Proteomes" id="UP000755551"/>
    </source>
</evidence>
<dbReference type="InterPro" id="IPR013343">
    <property type="entry name" value="CRISPR-assoc_prot_Cas4"/>
</dbReference>
<keyword evidence="8" id="KW-0051">Antiviral defense</keyword>
<keyword evidence="8" id="KW-0464">Manganese</keyword>
<keyword evidence="2 8" id="KW-0540">Nuclease</keyword>
<keyword evidence="3 8" id="KW-0479">Metal-binding</keyword>
<comment type="function">
    <text evidence="8">CRISPR (clustered regularly interspaced short palindromic repeat) is an adaptive immune system that provides protection against mobile genetic elements (viruses, transposable elements and conjugative plasmids). CRISPR clusters contain sequences complementary to antecedent mobile elements and target invading nucleic acids. CRISPR clusters are transcribed and processed into CRISPR RNA (crRNA).</text>
</comment>
<dbReference type="NCBIfam" id="TIGR00372">
    <property type="entry name" value="cas4"/>
    <property type="match status" value="1"/>
</dbReference>
<evidence type="ECO:0000256" key="7">
    <source>
        <dbReference type="ARBA" id="ARBA00023014"/>
    </source>
</evidence>